<dbReference type="InterPro" id="IPR013783">
    <property type="entry name" value="Ig-like_fold"/>
</dbReference>
<dbReference type="InterPro" id="IPR035986">
    <property type="entry name" value="PKD_dom_sf"/>
</dbReference>
<keyword evidence="3" id="KW-1185">Reference proteome</keyword>
<dbReference type="InterPro" id="IPR022409">
    <property type="entry name" value="PKD/Chitinase_dom"/>
</dbReference>
<dbReference type="EMBL" id="VLNR01000072">
    <property type="protein sequence ID" value="TSE04789.1"/>
    <property type="molecule type" value="Genomic_DNA"/>
</dbReference>
<dbReference type="RefSeq" id="WP_143918364.1">
    <property type="nucleotide sequence ID" value="NZ_CANMIK010000074.1"/>
</dbReference>
<dbReference type="CDD" id="cd00146">
    <property type="entry name" value="PKD"/>
    <property type="match status" value="2"/>
</dbReference>
<dbReference type="InterPro" id="IPR000601">
    <property type="entry name" value="PKD_dom"/>
</dbReference>
<proteinExistence type="predicted"/>
<dbReference type="Proteomes" id="UP000318833">
    <property type="component" value="Unassembled WGS sequence"/>
</dbReference>
<accession>A0A554VD72</accession>
<evidence type="ECO:0000313" key="2">
    <source>
        <dbReference type="EMBL" id="TSE04789.1"/>
    </source>
</evidence>
<comment type="caution">
    <text evidence="2">The sequence shown here is derived from an EMBL/GenBank/DDBJ whole genome shotgun (WGS) entry which is preliminary data.</text>
</comment>
<dbReference type="OrthoDB" id="622252at2"/>
<sequence>MKKIINIIVIFCFFGCVKEEAVPVVVDFNFDVFNNDFSIPVQVVFFNRTEGAEDYEWKFEGGSPSRSINRNPGLIRYEEKGTYKIELIGTNQDGSRDSKIVEIKIDNPVFIDFDFNNLVDNFSPAIYTFDNQSSGASTYLWTFEGGTPLNSSERDPGEVTFVDPGNHNVTLVIDNGRETLDLQKTITVAPFLTSDFEYQPAFEDDDYQIPVRVQFDNNSISATTFEWSFTGASSIFSEAESPEIVFTEPGVQTITLKTSNGKDTKTVVKNIKVFANTNLRVFEDVKLGINTAHTSNVLGSFYSISNRSVYTSNEINNETGKNVDLVFFGLNESFTRNKFVSPNGLSETTFTSLQNPKHTIFINSQELCNCAASLSAQQFDMMQDDTLLKNLMIEETPGGLQSFDSTMTPRIILFETQEGKKGAIKIKEFVQEGQNSYLLVDIKVQKESI</sequence>
<evidence type="ECO:0000313" key="3">
    <source>
        <dbReference type="Proteomes" id="UP000318833"/>
    </source>
</evidence>
<dbReference type="SUPFAM" id="SSF49299">
    <property type="entry name" value="PKD domain"/>
    <property type="match status" value="3"/>
</dbReference>
<organism evidence="2 3">
    <name type="scientific">Aquimarina algiphila</name>
    <dbReference type="NCBI Taxonomy" id="2047982"/>
    <lineage>
        <taxon>Bacteria</taxon>
        <taxon>Pseudomonadati</taxon>
        <taxon>Bacteroidota</taxon>
        <taxon>Flavobacteriia</taxon>
        <taxon>Flavobacteriales</taxon>
        <taxon>Flavobacteriaceae</taxon>
        <taxon>Aquimarina</taxon>
    </lineage>
</organism>
<name>A0A554VD72_9FLAO</name>
<dbReference type="Pfam" id="PF00801">
    <property type="entry name" value="PKD"/>
    <property type="match status" value="1"/>
</dbReference>
<protein>
    <submittedName>
        <fullName evidence="2">PKD domain-containing protein</fullName>
    </submittedName>
</protein>
<dbReference type="Gene3D" id="2.60.40.10">
    <property type="entry name" value="Immunoglobulins"/>
    <property type="match status" value="3"/>
</dbReference>
<evidence type="ECO:0000259" key="1">
    <source>
        <dbReference type="SMART" id="SM00089"/>
    </source>
</evidence>
<feature type="domain" description="PKD/Chitinase" evidence="1">
    <location>
        <begin position="34"/>
        <end position="108"/>
    </location>
</feature>
<feature type="domain" description="PKD/Chitinase" evidence="1">
    <location>
        <begin position="193"/>
        <end position="276"/>
    </location>
</feature>
<gene>
    <name evidence="2" type="ORF">FOF46_25125</name>
</gene>
<feature type="domain" description="PKD/Chitinase" evidence="1">
    <location>
        <begin position="112"/>
        <end position="191"/>
    </location>
</feature>
<dbReference type="AlphaFoldDB" id="A0A554VD72"/>
<dbReference type="SMART" id="SM00089">
    <property type="entry name" value="PKD"/>
    <property type="match status" value="3"/>
</dbReference>
<reference evidence="2 3" key="1">
    <citation type="submission" date="2019-07" db="EMBL/GenBank/DDBJ databases">
        <title>The draft genome sequence of Aquimarina algiphila M91.</title>
        <authorList>
            <person name="Meng X."/>
        </authorList>
    </citation>
    <scope>NUCLEOTIDE SEQUENCE [LARGE SCALE GENOMIC DNA]</scope>
    <source>
        <strain evidence="2 3">M91</strain>
    </source>
</reference>